<proteinExistence type="predicted"/>
<dbReference type="InterPro" id="IPR021850">
    <property type="entry name" value="Symplekin/Pta1"/>
</dbReference>
<keyword evidence="3" id="KW-0539">Nucleus</keyword>
<dbReference type="InterPro" id="IPR011989">
    <property type="entry name" value="ARM-like"/>
</dbReference>
<dbReference type="InterPro" id="IPR032460">
    <property type="entry name" value="Symplekin/Pta1_N"/>
</dbReference>
<dbReference type="KEGG" id="slb:AWJ20_5263"/>
<keyword evidence="7" id="KW-1185">Reference proteome</keyword>
<evidence type="ECO:0000259" key="5">
    <source>
        <dbReference type="Pfam" id="PF11935"/>
    </source>
</evidence>
<dbReference type="Pfam" id="PF11935">
    <property type="entry name" value="SYMPK_PTA1_N"/>
    <property type="match status" value="1"/>
</dbReference>
<feature type="compositionally biased region" description="Basic and acidic residues" evidence="4">
    <location>
        <begin position="330"/>
        <end position="339"/>
    </location>
</feature>
<gene>
    <name evidence="6" type="primary">PTA1</name>
    <name evidence="6" type="ORF">AWJ20_5263</name>
</gene>
<dbReference type="GO" id="GO:0006397">
    <property type="term" value="P:mRNA processing"/>
    <property type="evidence" value="ECO:0007669"/>
    <property type="project" value="UniProtKB-KW"/>
</dbReference>
<name>A0A167ENX5_9ASCO</name>
<evidence type="ECO:0000256" key="1">
    <source>
        <dbReference type="ARBA" id="ARBA00004123"/>
    </source>
</evidence>
<reference evidence="6 7" key="1">
    <citation type="submission" date="2016-02" db="EMBL/GenBank/DDBJ databases">
        <title>Complete genome sequence and transcriptome regulation of the pentose utilising yeast Sugiyamaella lignohabitans.</title>
        <authorList>
            <person name="Bellasio M."/>
            <person name="Peymann A."/>
            <person name="Valli M."/>
            <person name="Sipitzky M."/>
            <person name="Graf A."/>
            <person name="Sauer M."/>
            <person name="Marx H."/>
            <person name="Mattanovich D."/>
        </authorList>
    </citation>
    <scope>NUCLEOTIDE SEQUENCE [LARGE SCALE GENOMIC DNA]</scope>
    <source>
        <strain evidence="6 7">CBS 10342</strain>
    </source>
</reference>
<dbReference type="AlphaFoldDB" id="A0A167ENX5"/>
<keyword evidence="2" id="KW-0507">mRNA processing</keyword>
<evidence type="ECO:0000313" key="7">
    <source>
        <dbReference type="Proteomes" id="UP000189580"/>
    </source>
</evidence>
<sequence>MSIEEQLESLNKARELVRDDPNNYIQIIPGIVSVAQRPETQFRQWCANFFLECFTCNDLDNETKQQLALNCLDPLGLLIQETSEPGDWATVKTAISCCSCIYPLIFSYVCANSGEATVWAKISDLKTKILDKWELDAESVASKKVRFGIQAACTKFAQQVISVQSYCSRDPRMNRSQDTNSEDVSLALVPPGHPLIEPSTIEAQGLGLLDRMLSVFTESHVYAPTITCTLNALFPLLTSRPSSVPKILRSILSFDTTAKTVVPQTPNSAYTDLEIKFIERSLKLMLTHCIRKELAPKFTAQIHRYISNISEARASQNLKKRLGESADQTAGDKRPKLEETGAPAAAAAKPDMPVNSSTTVPAGPLSFSSLFNLISSNDLLASFDAKELPKDIAINIALTSIALASQTLLDNSIDIIRKRYQNLLETSQSSTVSKGGASLDASYDDDEDDLDAMVAAQSAQVEAGADYGEEDDEDKEASLLPASSFSLALPSKLSTDQRKVELGRVVDRLISYSSMSTTILSSGAAKANKGLNRVAVTDWNKDTWIIIASRLATRGACNSGSVEAKTVIRKHIFNYVVANFRERLEIIISWLTEEWFNEFGSGLASDNDKPEADESNSVYYLWASQVFDHIMPLIEADDTKGFIRLLSDLPQLNRSLINKMRSLCVDPLRAKIGFMAIRYLIKLKPPVKEFCLDLLEDLYKSDEDSRKVGGAILKTYRPKFIEEQDAVKVE</sequence>
<evidence type="ECO:0000256" key="4">
    <source>
        <dbReference type="SAM" id="MobiDB-lite"/>
    </source>
</evidence>
<evidence type="ECO:0000256" key="3">
    <source>
        <dbReference type="ARBA" id="ARBA00023242"/>
    </source>
</evidence>
<evidence type="ECO:0000256" key="2">
    <source>
        <dbReference type="ARBA" id="ARBA00022664"/>
    </source>
</evidence>
<dbReference type="GO" id="GO:0005847">
    <property type="term" value="C:mRNA cleavage and polyadenylation specificity factor complex"/>
    <property type="evidence" value="ECO:0007669"/>
    <property type="project" value="TreeGrafter"/>
</dbReference>
<dbReference type="RefSeq" id="XP_018736775.1">
    <property type="nucleotide sequence ID" value="XM_018882394.1"/>
</dbReference>
<feature type="domain" description="Symplekin/Pta1 N-terminal" evidence="5">
    <location>
        <begin position="88"/>
        <end position="315"/>
    </location>
</feature>
<dbReference type="Proteomes" id="UP000189580">
    <property type="component" value="Chromosome d"/>
</dbReference>
<dbReference type="Gene3D" id="1.25.10.10">
    <property type="entry name" value="Leucine-rich Repeat Variant"/>
    <property type="match status" value="1"/>
</dbReference>
<dbReference type="PANTHER" id="PTHR15245">
    <property type="entry name" value="SYMPLEKIN-RELATED"/>
    <property type="match status" value="1"/>
</dbReference>
<accession>A0A167ENX5</accession>
<comment type="subcellular location">
    <subcellularLocation>
        <location evidence="1">Nucleus</location>
    </subcellularLocation>
</comment>
<dbReference type="PANTHER" id="PTHR15245:SF20">
    <property type="entry name" value="SYMPLEKIN"/>
    <property type="match status" value="1"/>
</dbReference>
<dbReference type="GeneID" id="30037486"/>
<dbReference type="EMBL" id="CP014502">
    <property type="protein sequence ID" value="ANB14298.1"/>
    <property type="molecule type" value="Genomic_DNA"/>
</dbReference>
<protein>
    <submittedName>
        <fullName evidence="6">RNA-processing protein PTA1</fullName>
    </submittedName>
</protein>
<evidence type="ECO:0000313" key="6">
    <source>
        <dbReference type="EMBL" id="ANB14298.1"/>
    </source>
</evidence>
<dbReference type="OrthoDB" id="331600at2759"/>
<organism evidence="6 7">
    <name type="scientific">Sugiyamaella lignohabitans</name>
    <dbReference type="NCBI Taxonomy" id="796027"/>
    <lineage>
        <taxon>Eukaryota</taxon>
        <taxon>Fungi</taxon>
        <taxon>Dikarya</taxon>
        <taxon>Ascomycota</taxon>
        <taxon>Saccharomycotina</taxon>
        <taxon>Dipodascomycetes</taxon>
        <taxon>Dipodascales</taxon>
        <taxon>Trichomonascaceae</taxon>
        <taxon>Sugiyamaella</taxon>
    </lineage>
</organism>
<feature type="region of interest" description="Disordered" evidence="4">
    <location>
        <begin position="321"/>
        <end position="357"/>
    </location>
</feature>